<evidence type="ECO:0000256" key="1">
    <source>
        <dbReference type="SAM" id="MobiDB-lite"/>
    </source>
</evidence>
<proteinExistence type="predicted"/>
<dbReference type="AlphaFoldDB" id="A0ABD7RXA4"/>
<evidence type="ECO:0000313" key="2">
    <source>
        <dbReference type="EMBL" id="TRO19412.1"/>
    </source>
</evidence>
<gene>
    <name evidence="2" type="ORF">EQ836_07770</name>
</gene>
<feature type="compositionally biased region" description="Basic and acidic residues" evidence="1">
    <location>
        <begin position="74"/>
        <end position="94"/>
    </location>
</feature>
<organism evidence="2 3">
    <name type="scientific">Ectopseudomonas mendocina</name>
    <name type="common">Pseudomonas mendocina</name>
    <dbReference type="NCBI Taxonomy" id="300"/>
    <lineage>
        <taxon>Bacteria</taxon>
        <taxon>Pseudomonadati</taxon>
        <taxon>Pseudomonadota</taxon>
        <taxon>Gammaproteobacteria</taxon>
        <taxon>Pseudomonadales</taxon>
        <taxon>Pseudomonadaceae</taxon>
        <taxon>Ectopseudomonas</taxon>
    </lineage>
</organism>
<comment type="caution">
    <text evidence="2">The sequence shown here is derived from an EMBL/GenBank/DDBJ whole genome shotgun (WGS) entry which is preliminary data.</text>
</comment>
<name>A0ABD7RXA4_ECTME</name>
<evidence type="ECO:0000313" key="3">
    <source>
        <dbReference type="Proteomes" id="UP000317327"/>
    </source>
</evidence>
<dbReference type="EMBL" id="SCFV01000003">
    <property type="protein sequence ID" value="TRO19412.1"/>
    <property type="molecule type" value="Genomic_DNA"/>
</dbReference>
<accession>A0ABD7RXA4</accession>
<protein>
    <submittedName>
        <fullName evidence="2">Uncharacterized protein</fullName>
    </submittedName>
</protein>
<dbReference type="RefSeq" id="WP_143500955.1">
    <property type="nucleotide sequence ID" value="NZ_SCFV01000003.1"/>
</dbReference>
<sequence>MSHSPAKPDEILPSLCAVRSVLELLNKAVIQVEAVHGVRLIEPDNHLVDELKQLNWCIARLNGVTDLVAPPSAKTREVQAEPRRTGSDRDDRQA</sequence>
<feature type="region of interest" description="Disordered" evidence="1">
    <location>
        <begin position="70"/>
        <end position="94"/>
    </location>
</feature>
<dbReference type="Proteomes" id="UP000317327">
    <property type="component" value="Unassembled WGS sequence"/>
</dbReference>
<reference evidence="2 3" key="1">
    <citation type="submission" date="2019-01" db="EMBL/GenBank/DDBJ databases">
        <title>Whole genome shotgun sequencing of Pseudomonas spp. isolated by its ability to degrade furfural.</title>
        <authorList>
            <person name="Donoso R."/>
            <person name="Farkas C."/>
            <person name="Villegas P."/>
            <person name="Gonzales-Toro F."/>
            <person name="Guajardo-Parra M."/>
            <person name="Araya-Nail M."/>
            <person name="Morgante V."/>
            <person name="Perez-Pantoja D."/>
        </authorList>
    </citation>
    <scope>NUCLEOTIDE SEQUENCE [LARGE SCALE GENOMIC DNA]</scope>
    <source>
        <strain evidence="2 3">VN231</strain>
    </source>
</reference>